<organism evidence="1 2">
    <name type="scientific">Dendrolimus kikuchii</name>
    <dbReference type="NCBI Taxonomy" id="765133"/>
    <lineage>
        <taxon>Eukaryota</taxon>
        <taxon>Metazoa</taxon>
        <taxon>Ecdysozoa</taxon>
        <taxon>Arthropoda</taxon>
        <taxon>Hexapoda</taxon>
        <taxon>Insecta</taxon>
        <taxon>Pterygota</taxon>
        <taxon>Neoptera</taxon>
        <taxon>Endopterygota</taxon>
        <taxon>Lepidoptera</taxon>
        <taxon>Glossata</taxon>
        <taxon>Ditrysia</taxon>
        <taxon>Bombycoidea</taxon>
        <taxon>Lasiocampidae</taxon>
        <taxon>Dendrolimus</taxon>
    </lineage>
</organism>
<evidence type="ECO:0000313" key="2">
    <source>
        <dbReference type="Proteomes" id="UP000824533"/>
    </source>
</evidence>
<proteinExistence type="predicted"/>
<name>A0ACC1DFN2_9NEOP</name>
<reference evidence="1 2" key="1">
    <citation type="journal article" date="2021" name="Front. Genet.">
        <title>Chromosome-Level Genome Assembly Reveals Significant Gene Expansion in the Toll and IMD Signaling Pathways of Dendrolimus kikuchii.</title>
        <authorList>
            <person name="Zhou J."/>
            <person name="Wu P."/>
            <person name="Xiong Z."/>
            <person name="Liu N."/>
            <person name="Zhao N."/>
            <person name="Ji M."/>
            <person name="Qiu Y."/>
            <person name="Yang B."/>
        </authorList>
    </citation>
    <scope>NUCLEOTIDE SEQUENCE [LARGE SCALE GENOMIC DNA]</scope>
    <source>
        <strain evidence="1">Ann1</strain>
    </source>
</reference>
<sequence length="1267" mass="142025">MDKVYFKINGVKYAVGGEFSVDTTLNEFIRRYANLPGTKYMCMEGGCGACIVHIRAVQPGSHEYAEYAVNSCLVAIMSCDGWDITTIEGIGNRKIGYNIVQKRLNHFFGSQCGYCSPGFVMNMYSLVKSSTNHLTDKEIEKSFGGNLCRCTGYRPILEAFKSLNINADKDILAKIKDIEDITEEICPRTNEKCTGTCKENSSLEDWCVIDVKNIKKIKISALPKKISLLDGRLWFSVNSIQSIFSILDDVGYESYMLVAGNTAKGVCPILSYPKILIDISNINELTTHYIDVNLVLGANMTLTNTMNLFYELSKSNHDFWYLDILYSHMEQVAHIPVRNIGTLAGNLVLKHGYRDFQSDIFLLFECLGATVTLVDSRLSQTELKLTEFLETDLVGKIIKEIKLPPLTRHNKIVTYKITPREQNAHAEVNSAFLFKFNPQSQYIESASIVYGGINPTFSHAIKTETFLVGKYIFKNDVLQAALRCLDSEIHPNLNPPEPKPNFRKKLALGLFYKCMIKLCPRNLLNPIYESGATTPTEDRPSVSRSYQEYDTDKNDYPITDDLPPVHNEVFASLVLSTIAKGEIESIDGSGALKLQGVFAVLTSADIPGINSIVRGDFRLYYENEELLASHKISFYNQPLAIVVAKTQVLADKATQFVKVKYKNISKKPIVFTIDDAIKAPREENRLVPYSGITPTERGTNTTRIIKGNFFSPLQYHFMMELHTSVTKPVDEGLEIYSSLQFMDLTQAAIAKMLNIPESLIMIKTRRCGGGFGCKMSRGNFAVCCTALVAKLLNKTCRMSMNMRDIMRVTGKRPNSRLDYQVEVDERGEIQYMDAIFYVNDGFSRNENENLYATESLKNCYNSNRWKVDSFGVITDAPSNTFMRAPGGFEGIAGIEHIMEHISEELGIDPISVRMSNYRREDNDLPVLVPMFMDRINFTKRKAMISEFNSRNRWKKRGIGLANMAFPSAYIGNYGALVSVYHGDGSVIVSIGGVEIGQGIFTKISQVAASEFRIPVEKVTVTPCTNFATPNNFATASSITTECCAYSVIRCCDQINARLAPIRATMPNASFEEVVYQADLRGILLQANYHTNEFDPRLVNYSIFGVAVTEAEIDVLTGRKWIVRADVLVDAGRSMNPALDVGQVEGAFMQALSVWTIEKTVYNEDVGELYTDRTWNYKIMGAKDIPNDFRVYLRRRTVNPVGILGSKAVGEPPICMGYVIVATLREAIQASRRDSGYKTPKFLNIDVPVTNEVVVEEADAKIEEYLLH</sequence>
<dbReference type="EMBL" id="CM034389">
    <property type="protein sequence ID" value="KAJ0182427.1"/>
    <property type="molecule type" value="Genomic_DNA"/>
</dbReference>
<gene>
    <name evidence="1" type="ORF">K1T71_001796</name>
</gene>
<protein>
    <submittedName>
        <fullName evidence="1">Uncharacterized protein</fullName>
    </submittedName>
</protein>
<dbReference type="Proteomes" id="UP000824533">
    <property type="component" value="Linkage Group LG03"/>
</dbReference>
<evidence type="ECO:0000313" key="1">
    <source>
        <dbReference type="EMBL" id="KAJ0182427.1"/>
    </source>
</evidence>
<keyword evidence="2" id="KW-1185">Reference proteome</keyword>
<comment type="caution">
    <text evidence="1">The sequence shown here is derived from an EMBL/GenBank/DDBJ whole genome shotgun (WGS) entry which is preliminary data.</text>
</comment>
<accession>A0ACC1DFN2</accession>